<dbReference type="PANTHER" id="PTHR38459">
    <property type="entry name" value="PROPHAGE BACTOPRENOL-LINKED GLUCOSE TRANSLOCASE HOMOLOG"/>
    <property type="match status" value="1"/>
</dbReference>
<dbReference type="Pfam" id="PF04138">
    <property type="entry name" value="GtrA_DPMS_TM"/>
    <property type="match status" value="1"/>
</dbReference>
<name>A0A2G5NS86_9STAP</name>
<dbReference type="InterPro" id="IPR007267">
    <property type="entry name" value="GtrA_DPMS_TM"/>
</dbReference>
<evidence type="ECO:0000256" key="3">
    <source>
        <dbReference type="ARBA" id="ARBA00022692"/>
    </source>
</evidence>
<feature type="transmembrane region" description="Helical" evidence="6">
    <location>
        <begin position="106"/>
        <end position="125"/>
    </location>
</feature>
<keyword evidence="3 6" id="KW-0812">Transmembrane</keyword>
<dbReference type="AlphaFoldDB" id="A0A2G5NS86"/>
<keyword evidence="5 6" id="KW-0472">Membrane</keyword>
<evidence type="ECO:0000259" key="7">
    <source>
        <dbReference type="Pfam" id="PF04138"/>
    </source>
</evidence>
<gene>
    <name evidence="8" type="ORF">BFS35_003835</name>
</gene>
<accession>A0A2G5NS86</accession>
<feature type="domain" description="GtrA/DPMS transmembrane" evidence="7">
    <location>
        <begin position="12"/>
        <end position="123"/>
    </location>
</feature>
<dbReference type="PANTHER" id="PTHR38459:SF1">
    <property type="entry name" value="PROPHAGE BACTOPRENOL-LINKED GLUCOSE TRANSLOCASE HOMOLOG"/>
    <property type="match status" value="1"/>
</dbReference>
<dbReference type="RefSeq" id="WP_099577684.1">
    <property type="nucleotide sequence ID" value="NZ_MJBI02000001.1"/>
</dbReference>
<dbReference type="InterPro" id="IPR051401">
    <property type="entry name" value="GtrA_CellWall_Glycosyl"/>
</dbReference>
<comment type="similarity">
    <text evidence="2">Belongs to the GtrA family.</text>
</comment>
<protein>
    <submittedName>
        <fullName evidence="8">GtrA family protein</fullName>
    </submittedName>
</protein>
<feature type="transmembrane region" description="Helical" evidence="6">
    <location>
        <begin position="40"/>
        <end position="61"/>
    </location>
</feature>
<dbReference type="Proteomes" id="UP000229523">
    <property type="component" value="Unassembled WGS sequence"/>
</dbReference>
<keyword evidence="9" id="KW-1185">Reference proteome</keyword>
<comment type="caution">
    <text evidence="8">The sequence shown here is derived from an EMBL/GenBank/DDBJ whole genome shotgun (WGS) entry which is preliminary data.</text>
</comment>
<organism evidence="8 9">
    <name type="scientific">Macrococcoides goetzii</name>
    <dbReference type="NCBI Taxonomy" id="1891097"/>
    <lineage>
        <taxon>Bacteria</taxon>
        <taxon>Bacillati</taxon>
        <taxon>Bacillota</taxon>
        <taxon>Bacilli</taxon>
        <taxon>Bacillales</taxon>
        <taxon>Staphylococcaceae</taxon>
        <taxon>Macrococcoides</taxon>
    </lineage>
</organism>
<sequence length="129" mass="15278">MKINQSYQRFIKFIIVGIINTLNYYVIYLFFLKIVHANYLFSHLTGFICSFIISFFLNCYFVYKVKPTWQKFIAFPLTQVVNMGIQTALLYVFVDILSINKVWAPFPALIFTIPITYIITTYILTKEQK</sequence>
<dbReference type="EMBL" id="MJBI02000001">
    <property type="protein sequence ID" value="RAI82826.1"/>
    <property type="molecule type" value="Genomic_DNA"/>
</dbReference>
<keyword evidence="4 6" id="KW-1133">Transmembrane helix</keyword>
<proteinExistence type="inferred from homology"/>
<dbReference type="GO" id="GO:0000271">
    <property type="term" value="P:polysaccharide biosynthetic process"/>
    <property type="evidence" value="ECO:0007669"/>
    <property type="project" value="InterPro"/>
</dbReference>
<feature type="transmembrane region" description="Helical" evidence="6">
    <location>
        <begin position="73"/>
        <end position="94"/>
    </location>
</feature>
<comment type="subcellular location">
    <subcellularLocation>
        <location evidence="1">Membrane</location>
        <topology evidence="1">Multi-pass membrane protein</topology>
    </subcellularLocation>
</comment>
<evidence type="ECO:0000256" key="1">
    <source>
        <dbReference type="ARBA" id="ARBA00004141"/>
    </source>
</evidence>
<evidence type="ECO:0000256" key="2">
    <source>
        <dbReference type="ARBA" id="ARBA00009399"/>
    </source>
</evidence>
<evidence type="ECO:0000256" key="5">
    <source>
        <dbReference type="ARBA" id="ARBA00023136"/>
    </source>
</evidence>
<evidence type="ECO:0000256" key="6">
    <source>
        <dbReference type="SAM" id="Phobius"/>
    </source>
</evidence>
<reference evidence="8 9" key="1">
    <citation type="journal article" date="2018" name="Front. Microbiol.">
        <title>Description and Comparative Genomics of Macrococcus caseolyticus subsp. hominis subsp. nov., Macrococcus goetzii sp. nov., Macrococcus epidermidis sp. nov., and Macrococcus bohemicus sp. nov., Novel Macrococci From Human Clinical Material With Virulence Potential and Suspected Uptake of Foreign DNA by Natural Transformation.</title>
        <authorList>
            <person name="Maslanova I."/>
            <person name="Wertheimer Z."/>
            <person name="Sedlacek I."/>
            <person name="Svec P."/>
            <person name="Indrakova A."/>
            <person name="Kovarovic V."/>
            <person name="Schumann P."/>
            <person name="Sproer C."/>
            <person name="Kralova S."/>
            <person name="Sedo O."/>
            <person name="Kristofova L."/>
            <person name="Vrbovska V."/>
            <person name="Fuzik T."/>
            <person name="Petras P."/>
            <person name="Zdrahal Z."/>
            <person name="Ruzickova V."/>
            <person name="Doskar J."/>
            <person name="Pantucek R."/>
        </authorList>
    </citation>
    <scope>NUCLEOTIDE SEQUENCE [LARGE SCALE GENOMIC DNA]</scope>
    <source>
        <strain evidence="8 9">CCM 4927</strain>
    </source>
</reference>
<dbReference type="GO" id="GO:0005886">
    <property type="term" value="C:plasma membrane"/>
    <property type="evidence" value="ECO:0007669"/>
    <property type="project" value="TreeGrafter"/>
</dbReference>
<evidence type="ECO:0000313" key="8">
    <source>
        <dbReference type="EMBL" id="RAI82826.1"/>
    </source>
</evidence>
<evidence type="ECO:0000256" key="4">
    <source>
        <dbReference type="ARBA" id="ARBA00022989"/>
    </source>
</evidence>
<evidence type="ECO:0000313" key="9">
    <source>
        <dbReference type="Proteomes" id="UP000229523"/>
    </source>
</evidence>
<feature type="transmembrane region" description="Helical" evidence="6">
    <location>
        <begin position="12"/>
        <end position="34"/>
    </location>
</feature>